<keyword evidence="7" id="KW-1185">Reference proteome</keyword>
<proteinExistence type="predicted"/>
<dbReference type="GO" id="GO:0006364">
    <property type="term" value="P:rRNA processing"/>
    <property type="evidence" value="ECO:0007669"/>
    <property type="project" value="InterPro"/>
</dbReference>
<evidence type="ECO:0000256" key="1">
    <source>
        <dbReference type="ARBA" id="ARBA00000971"/>
    </source>
</evidence>
<feature type="region of interest" description="Disordered" evidence="5">
    <location>
        <begin position="178"/>
        <end position="216"/>
    </location>
</feature>
<evidence type="ECO:0000256" key="2">
    <source>
        <dbReference type="ARBA" id="ARBA00013194"/>
    </source>
</evidence>
<evidence type="ECO:0000313" key="6">
    <source>
        <dbReference type="EMBL" id="PWA89510.1"/>
    </source>
</evidence>
<dbReference type="PANTHER" id="PTHR45995">
    <property type="match status" value="1"/>
</dbReference>
<evidence type="ECO:0000313" key="7">
    <source>
        <dbReference type="Proteomes" id="UP000245207"/>
    </source>
</evidence>
<dbReference type="GO" id="GO:0003755">
    <property type="term" value="F:peptidyl-prolyl cis-trans isomerase activity"/>
    <property type="evidence" value="ECO:0007669"/>
    <property type="project" value="UniProtKB-KW"/>
</dbReference>
<keyword evidence="3" id="KW-0697">Rotamase</keyword>
<sequence>MFEQSSDNGFGISNRVNSKLVIRSCLFHPQMMTQTVWASNTMGKDAKGEKGKAKAGGSKEGGAKGKGKSGKAADGLGTSRHILCEKQGKINEPYKKLQDGWLSNGDEVLPAEFAKRMWMDQWLSFKFYERTRVSHTITSTLLHIMKMVVALITETAADALPPMLLDIPKADTSSSVEENVATKIPVSSTTPPNTDELAEKSRLKTETGSTSVRKELFAGPDKELTGLDAKKEAWVRL</sequence>
<name>A0A2U1PUS4_ARTAN</name>
<reference evidence="6 7" key="1">
    <citation type="journal article" date="2018" name="Mol. Plant">
        <title>The genome of Artemisia annua provides insight into the evolution of Asteraceae family and artemisinin biosynthesis.</title>
        <authorList>
            <person name="Shen Q."/>
            <person name="Zhang L."/>
            <person name="Liao Z."/>
            <person name="Wang S."/>
            <person name="Yan T."/>
            <person name="Shi P."/>
            <person name="Liu M."/>
            <person name="Fu X."/>
            <person name="Pan Q."/>
            <person name="Wang Y."/>
            <person name="Lv Z."/>
            <person name="Lu X."/>
            <person name="Zhang F."/>
            <person name="Jiang W."/>
            <person name="Ma Y."/>
            <person name="Chen M."/>
            <person name="Hao X."/>
            <person name="Li L."/>
            <person name="Tang Y."/>
            <person name="Lv G."/>
            <person name="Zhou Y."/>
            <person name="Sun X."/>
            <person name="Brodelius P.E."/>
            <person name="Rose J.K.C."/>
            <person name="Tang K."/>
        </authorList>
    </citation>
    <scope>NUCLEOTIDE SEQUENCE [LARGE SCALE GENOMIC DNA]</scope>
    <source>
        <strain evidence="7">cv. Huhao1</strain>
        <tissue evidence="6">Leaf</tissue>
    </source>
</reference>
<evidence type="ECO:0000256" key="4">
    <source>
        <dbReference type="ARBA" id="ARBA00023235"/>
    </source>
</evidence>
<dbReference type="GO" id="GO:0003677">
    <property type="term" value="F:DNA binding"/>
    <property type="evidence" value="ECO:0007669"/>
    <property type="project" value="InterPro"/>
</dbReference>
<feature type="region of interest" description="Disordered" evidence="5">
    <location>
        <begin position="43"/>
        <end position="74"/>
    </location>
</feature>
<dbReference type="STRING" id="35608.A0A2U1PUS4"/>
<dbReference type="Proteomes" id="UP000245207">
    <property type="component" value="Unassembled WGS sequence"/>
</dbReference>
<accession>A0A2U1PUS4</accession>
<dbReference type="AlphaFoldDB" id="A0A2U1PUS4"/>
<protein>
    <recommendedName>
        <fullName evidence="2">peptidylprolyl isomerase</fullName>
        <ecNumber evidence="2">5.2.1.8</ecNumber>
    </recommendedName>
</protein>
<dbReference type="InterPro" id="IPR043323">
    <property type="entry name" value="PIN4"/>
</dbReference>
<evidence type="ECO:0000256" key="5">
    <source>
        <dbReference type="SAM" id="MobiDB-lite"/>
    </source>
</evidence>
<keyword evidence="4" id="KW-0413">Isomerase</keyword>
<evidence type="ECO:0000256" key="3">
    <source>
        <dbReference type="ARBA" id="ARBA00023110"/>
    </source>
</evidence>
<organism evidence="6 7">
    <name type="scientific">Artemisia annua</name>
    <name type="common">Sweet wormwood</name>
    <dbReference type="NCBI Taxonomy" id="35608"/>
    <lineage>
        <taxon>Eukaryota</taxon>
        <taxon>Viridiplantae</taxon>
        <taxon>Streptophyta</taxon>
        <taxon>Embryophyta</taxon>
        <taxon>Tracheophyta</taxon>
        <taxon>Spermatophyta</taxon>
        <taxon>Magnoliopsida</taxon>
        <taxon>eudicotyledons</taxon>
        <taxon>Gunneridae</taxon>
        <taxon>Pentapetalae</taxon>
        <taxon>asterids</taxon>
        <taxon>campanulids</taxon>
        <taxon>Asterales</taxon>
        <taxon>Asteraceae</taxon>
        <taxon>Asteroideae</taxon>
        <taxon>Anthemideae</taxon>
        <taxon>Artemisiinae</taxon>
        <taxon>Artemisia</taxon>
    </lineage>
</organism>
<comment type="catalytic activity">
    <reaction evidence="1">
        <text>[protein]-peptidylproline (omega=180) = [protein]-peptidylproline (omega=0)</text>
        <dbReference type="Rhea" id="RHEA:16237"/>
        <dbReference type="Rhea" id="RHEA-COMP:10747"/>
        <dbReference type="Rhea" id="RHEA-COMP:10748"/>
        <dbReference type="ChEBI" id="CHEBI:83833"/>
        <dbReference type="ChEBI" id="CHEBI:83834"/>
        <dbReference type="EC" id="5.2.1.8"/>
    </reaction>
</comment>
<comment type="caution">
    <text evidence="6">The sequence shown here is derived from an EMBL/GenBank/DDBJ whole genome shotgun (WGS) entry which is preliminary data.</text>
</comment>
<dbReference type="OrthoDB" id="1911748at2759"/>
<gene>
    <name evidence="6" type="ORF">CTI12_AA098270</name>
</gene>
<dbReference type="EC" id="5.2.1.8" evidence="2"/>
<dbReference type="EMBL" id="PKPP01000709">
    <property type="protein sequence ID" value="PWA89510.1"/>
    <property type="molecule type" value="Genomic_DNA"/>
</dbReference>